<keyword evidence="1" id="KW-1133">Transmembrane helix</keyword>
<keyword evidence="1" id="KW-0472">Membrane</keyword>
<dbReference type="InterPro" id="IPR018674">
    <property type="entry name" value="DUF2142_membrane"/>
</dbReference>
<feature type="transmembrane region" description="Helical" evidence="1">
    <location>
        <begin position="94"/>
        <end position="118"/>
    </location>
</feature>
<keyword evidence="1" id="KW-0812">Transmembrane</keyword>
<reference evidence="2" key="1">
    <citation type="submission" date="2020-05" db="EMBL/GenBank/DDBJ databases">
        <authorList>
            <person name="Chiriac C."/>
            <person name="Salcher M."/>
            <person name="Ghai R."/>
            <person name="Kavagutti S V."/>
        </authorList>
    </citation>
    <scope>NUCLEOTIDE SEQUENCE</scope>
</reference>
<evidence type="ECO:0000256" key="1">
    <source>
        <dbReference type="SAM" id="Phobius"/>
    </source>
</evidence>
<protein>
    <submittedName>
        <fullName evidence="2">Unannotated protein</fullName>
    </submittedName>
</protein>
<dbReference type="AlphaFoldDB" id="A0A6J7GBU3"/>
<gene>
    <name evidence="2" type="ORF">UFOPK3564_00793</name>
</gene>
<evidence type="ECO:0000313" key="2">
    <source>
        <dbReference type="EMBL" id="CAB4904566.1"/>
    </source>
</evidence>
<proteinExistence type="predicted"/>
<dbReference type="Pfam" id="PF09913">
    <property type="entry name" value="DUF2142"/>
    <property type="match status" value="1"/>
</dbReference>
<feature type="transmembrane region" description="Helical" evidence="1">
    <location>
        <begin position="523"/>
        <end position="544"/>
    </location>
</feature>
<feature type="transmembrane region" description="Helical" evidence="1">
    <location>
        <begin position="347"/>
        <end position="379"/>
    </location>
</feature>
<sequence length="616" mass="64750">MRVRTTGAGPAVDGPVLPVDGSGVVRPGLGSVSPTPVPHQVCLLNAGDAPVEVLGANGVPALRLTGEDRETAWSVLGDVVDRTVRSNGAPARWIGLPGVLLLLAGSVGLALVLVARAWGRDGWRPSRRTWVAVAAVAAMHGAAWSVLTPPFQVPDEWAHFQYADYVADHGTLPNGLDRDVVVAADQALAMDRTGGNGIPGQPTFRPPWSAPASESLSQALVETPVNPVPDGSTSATGQPPLYYAVAGAVDAVAPGNVLDRIEQVRVIGVLALVAFVLGAAALARRLVPDRPTWALTAGLLAGLVPLMGFMAGGVTPDIPMTALATWTTAMALAFVERPGWRTGAILGVLGVSLVLVKLTSLALAPGLVVLVLLAIGIAISRGWPAGSTPGVVGLLAGFLVPLIAYVVWCGLSDRSMIPGTLVAVARAETTPGTSSNGPLEFLSLTWQLYLPRMPWMDDLVQGFGLRDIWVSGFVGRYGWLDYGLPRWVQNVLPIFWLGLTLLGVRGLWVLGRHRQPQLPRPRQIKRVVVGVAFVLLLASVLLTVARADYTAYVTGTARFQQARYLMLAVPVAIALVVVAFRGTPARARPYVAVTLVGVAALHTVGSILATVARYYV</sequence>
<feature type="transmembrane region" description="Helical" evidence="1">
    <location>
        <begin position="130"/>
        <end position="147"/>
    </location>
</feature>
<organism evidence="2">
    <name type="scientific">freshwater metagenome</name>
    <dbReference type="NCBI Taxonomy" id="449393"/>
    <lineage>
        <taxon>unclassified sequences</taxon>
        <taxon>metagenomes</taxon>
        <taxon>ecological metagenomes</taxon>
    </lineage>
</organism>
<feature type="transmembrane region" description="Helical" evidence="1">
    <location>
        <begin position="292"/>
        <end position="312"/>
    </location>
</feature>
<dbReference type="EMBL" id="CAFBMK010000030">
    <property type="protein sequence ID" value="CAB4904566.1"/>
    <property type="molecule type" value="Genomic_DNA"/>
</dbReference>
<feature type="transmembrane region" description="Helical" evidence="1">
    <location>
        <begin position="391"/>
        <end position="411"/>
    </location>
</feature>
<feature type="transmembrane region" description="Helical" evidence="1">
    <location>
        <begin position="491"/>
        <end position="511"/>
    </location>
</feature>
<name>A0A6J7GBU3_9ZZZZ</name>
<feature type="transmembrane region" description="Helical" evidence="1">
    <location>
        <begin position="564"/>
        <end position="583"/>
    </location>
</feature>
<feature type="transmembrane region" description="Helical" evidence="1">
    <location>
        <begin position="590"/>
        <end position="615"/>
    </location>
</feature>
<feature type="transmembrane region" description="Helical" evidence="1">
    <location>
        <begin position="264"/>
        <end position="283"/>
    </location>
</feature>
<accession>A0A6J7GBU3</accession>